<evidence type="ECO:0000256" key="3">
    <source>
        <dbReference type="ARBA" id="ARBA00011245"/>
    </source>
</evidence>
<feature type="domain" description="Lyase N-terminal" evidence="11">
    <location>
        <begin position="32"/>
        <end position="194"/>
    </location>
</feature>
<evidence type="ECO:0000313" key="13">
    <source>
        <dbReference type="EMBL" id="MBO8451553.1"/>
    </source>
</evidence>
<feature type="binding site" evidence="8">
    <location>
        <position position="37"/>
    </location>
    <ligand>
        <name>Ca(2+)</name>
        <dbReference type="ChEBI" id="CHEBI:29108"/>
    </ligand>
</feature>
<evidence type="ECO:0000259" key="12">
    <source>
        <dbReference type="Pfam" id="PF09093"/>
    </source>
</evidence>
<dbReference type="PANTHER" id="PTHR37322:SF3">
    <property type="entry name" value="CHONDROITIN SULFATE ABC EXOLYASE"/>
    <property type="match status" value="1"/>
</dbReference>
<evidence type="ECO:0000259" key="10">
    <source>
        <dbReference type="Pfam" id="PF02278"/>
    </source>
</evidence>
<dbReference type="GO" id="GO:0005576">
    <property type="term" value="C:extracellular region"/>
    <property type="evidence" value="ECO:0007669"/>
    <property type="project" value="InterPro"/>
</dbReference>
<dbReference type="Pfam" id="PF02278">
    <property type="entry name" value="Lyase_8"/>
    <property type="match status" value="1"/>
</dbReference>
<feature type="site" description="Important for catalytic activity against dermatan sulfate substrate" evidence="7">
    <location>
        <position position="356"/>
    </location>
</feature>
<evidence type="ECO:0000259" key="11">
    <source>
        <dbReference type="Pfam" id="PF09092"/>
    </source>
</evidence>
<dbReference type="InterPro" id="IPR015176">
    <property type="entry name" value="Lyase_N"/>
</dbReference>
<dbReference type="InterPro" id="IPR011013">
    <property type="entry name" value="Gal_mutarotase_sf_dom"/>
</dbReference>
<evidence type="ECO:0000256" key="2">
    <source>
        <dbReference type="ARBA" id="ARBA00006699"/>
    </source>
</evidence>
<dbReference type="Gene3D" id="2.60.220.10">
    <property type="entry name" value="Polysaccharide lyase family 8-like, C-terminal"/>
    <property type="match status" value="1"/>
</dbReference>
<evidence type="ECO:0000256" key="8">
    <source>
        <dbReference type="PIRSR" id="PIRSR034515-3"/>
    </source>
</evidence>
<reference evidence="13" key="2">
    <citation type="journal article" date="2021" name="PeerJ">
        <title>Extensive microbial diversity within the chicken gut microbiome revealed by metagenomics and culture.</title>
        <authorList>
            <person name="Gilroy R."/>
            <person name="Ravi A."/>
            <person name="Getino M."/>
            <person name="Pursley I."/>
            <person name="Horton D.L."/>
            <person name="Alikhan N.F."/>
            <person name="Baker D."/>
            <person name="Gharbi K."/>
            <person name="Hall N."/>
            <person name="Watson M."/>
            <person name="Adriaenssens E.M."/>
            <person name="Foster-Nyarko E."/>
            <person name="Jarju S."/>
            <person name="Secka A."/>
            <person name="Antonio M."/>
            <person name="Oren A."/>
            <person name="Chaudhuri R.R."/>
            <person name="La Ragione R."/>
            <person name="Hildebrand F."/>
            <person name="Pallen M.J."/>
        </authorList>
    </citation>
    <scope>NUCLEOTIDE SEQUENCE</scope>
    <source>
        <strain evidence="13">B1-20833</strain>
    </source>
</reference>
<dbReference type="InterPro" id="IPR014718">
    <property type="entry name" value="GH-type_carb-bd"/>
</dbReference>
<feature type="active site" description="Proton acceptor" evidence="6">
    <location>
        <position position="357"/>
    </location>
</feature>
<name>A0A9D9ER35_9BACT</name>
<keyword evidence="8" id="KW-0479">Metal-binding</keyword>
<gene>
    <name evidence="13" type="ORF">IAC06_01545</name>
</gene>
<keyword evidence="5 13" id="KW-0456">Lyase</keyword>
<dbReference type="GO" id="GO:0006027">
    <property type="term" value="P:glycosaminoglycan catabolic process"/>
    <property type="evidence" value="ECO:0007669"/>
    <property type="project" value="InterPro"/>
</dbReference>
<reference evidence="13" key="1">
    <citation type="submission" date="2020-10" db="EMBL/GenBank/DDBJ databases">
        <authorList>
            <person name="Gilroy R."/>
        </authorList>
    </citation>
    <scope>NUCLEOTIDE SEQUENCE</scope>
    <source>
        <strain evidence="13">B1-20833</strain>
    </source>
</reference>
<dbReference type="AlphaFoldDB" id="A0A9D9ER35"/>
<protein>
    <submittedName>
        <fullName evidence="13">Sugar lyase</fullName>
    </submittedName>
</protein>
<feature type="site" description="Transition state stabilizer" evidence="7">
    <location>
        <position position="526"/>
    </location>
</feature>
<sequence>MTTNHIIITLIVLLSSVLTTAAQYTDFPGHPEILSFEEGTAPVRPLKKSSVSTSPLHFKLGENSLLWKWKKGGAGIEIPGEIPYLHKNPNPKETSVSTFVFWVYSETPLDGELTFSFMKGDRVCCSFRYGLGFKGWRGAWVAFDRDMEGTPEEGMDKVVITAPEEVRKGRLFLDGIITAAFEDIRHHTADFQAPYINKGTTSHWLVLLDSWNRKLDIEPEAEISAKDVQQMEEVRERFISLVTDGRKALNREDLIKQFDSYGIRWNKDGTIAGKPVFFTRYGETYINIGIPDASRTFSENGQLLRPANDFMFNLALAYLRTDDAEWKEDLEDMYITMTRFMLDQGYAAGSALGTLHHLGYSMRNFYTAPVIMKDVLEREGLSDEMQQAMEWFSGVGEVKTAPEMPGMDIDAFNTSLMGRMASLLMLEDTPYKKAYLRALSRWIDNGFRYAEGLRPAFKPDGTVQHHRKAYPAYATGGFDGAVNAVWMLHGTDYAISEESHGILKKALLEMRFYCNLKSFPLAMSGRHPDGKGELIPSQYGLLATAGSPDGTQPVDKDLAEAYLRLDPDGKWSRMFTEAGYSAEKSPEGCHTYPFNCSLTYRQHDWSVTIAGHSRYLWSAEIYNGANHYGRYLTHGSMQILADGTPVISSSGSGFQVAGWDWRHIPGTTAAEIPMEAMKADVRNVDEFSGYEEMLLSDQWFAGGVTHKGNAGAYAMILHEHDKYNGSLRARKSYFAFGNRIIALGSDLENFLPGSTLHTTLFQNVLEDPQQDITMVDGGAIAAREFNNTYEGDMVTVQDRFGNAWFVKDGKVTVSRGLQHSLHEETDEPTEGYFEKAYICHGDIVSKGAIAGNVYMKDSYEYMTVIHATADDIMKYSEKLPYTTIRCDHKAHIIRDDETGIISASIFEPLDEGDTESARLSGIGAASPCMVMMSMDGAVMTLSASNPDLSLYEGPSDEILNEHGERIERSVYGREWIDDPCGDTGIDITLRGRWKLEDGGDSDVTVKPEGNSTHIHFSTREARTEEIRLSRIIGE</sequence>
<dbReference type="SUPFAM" id="SSF49863">
    <property type="entry name" value="Hyaluronate lyase-like, C-terminal domain"/>
    <property type="match status" value="1"/>
</dbReference>
<evidence type="ECO:0000256" key="5">
    <source>
        <dbReference type="ARBA" id="ARBA00023239"/>
    </source>
</evidence>
<dbReference type="InterPro" id="IPR008979">
    <property type="entry name" value="Galactose-bd-like_sf"/>
</dbReference>
<dbReference type="SUPFAM" id="SSF49785">
    <property type="entry name" value="Galactose-binding domain-like"/>
    <property type="match status" value="1"/>
</dbReference>
<feature type="chain" id="PRO_5038344351" evidence="9">
    <location>
        <begin position="22"/>
        <end position="1034"/>
    </location>
</feature>
<dbReference type="GO" id="GO:0030246">
    <property type="term" value="F:carbohydrate binding"/>
    <property type="evidence" value="ECO:0007669"/>
    <property type="project" value="InterPro"/>
</dbReference>
<feature type="active site" description="Proton acceptor" evidence="6">
    <location>
        <position position="466"/>
    </location>
</feature>
<accession>A0A9D9ER35</accession>
<keyword evidence="4 8" id="KW-0106">Calcium</keyword>
<dbReference type="GO" id="GO:0005975">
    <property type="term" value="P:carbohydrate metabolic process"/>
    <property type="evidence" value="ECO:0007669"/>
    <property type="project" value="InterPro"/>
</dbReference>
<dbReference type="Proteomes" id="UP000823661">
    <property type="component" value="Unassembled WGS sequence"/>
</dbReference>
<keyword evidence="9" id="KW-0732">Signal</keyword>
<comment type="caution">
    <text evidence="13">The sequence shown here is derived from an EMBL/GenBank/DDBJ whole genome shotgun (WGS) entry which is preliminary data.</text>
</comment>
<dbReference type="InterPro" id="IPR024200">
    <property type="entry name" value="Chondroitinase_ABC_I"/>
</dbReference>
<evidence type="ECO:0000256" key="9">
    <source>
        <dbReference type="SAM" id="SignalP"/>
    </source>
</evidence>
<dbReference type="GO" id="GO:0042597">
    <property type="term" value="C:periplasmic space"/>
    <property type="evidence" value="ECO:0007669"/>
    <property type="project" value="TreeGrafter"/>
</dbReference>
<dbReference type="InterPro" id="IPR011071">
    <property type="entry name" value="Lyase_8-like_C"/>
</dbReference>
<evidence type="ECO:0000256" key="1">
    <source>
        <dbReference type="ARBA" id="ARBA00001913"/>
    </source>
</evidence>
<comment type="subunit">
    <text evidence="3">Monomer.</text>
</comment>
<feature type="binding site" evidence="8">
    <location>
        <position position="35"/>
    </location>
    <ligand>
        <name>Ca(2+)</name>
        <dbReference type="ChEBI" id="CHEBI:29108"/>
    </ligand>
</feature>
<dbReference type="SUPFAM" id="SSF48230">
    <property type="entry name" value="Chondroitin AC/alginate lyase"/>
    <property type="match status" value="1"/>
</dbReference>
<feature type="site" description="Important for catalytic activity against all substrates" evidence="7">
    <location>
        <position position="620"/>
    </location>
</feature>
<comment type="cofactor">
    <cofactor evidence="1">
        <name>Ca(2+)</name>
        <dbReference type="ChEBI" id="CHEBI:29108"/>
    </cofactor>
</comment>
<dbReference type="Gene3D" id="2.60.120.430">
    <property type="entry name" value="Galactose-binding lectin"/>
    <property type="match status" value="1"/>
</dbReference>
<dbReference type="EMBL" id="JADIMI010000014">
    <property type="protein sequence ID" value="MBO8451553.1"/>
    <property type="molecule type" value="Genomic_DNA"/>
</dbReference>
<dbReference type="SUPFAM" id="SSF74650">
    <property type="entry name" value="Galactose mutarotase-like"/>
    <property type="match status" value="1"/>
</dbReference>
<proteinExistence type="inferred from homology"/>
<dbReference type="Gene3D" id="1.50.10.100">
    <property type="entry name" value="Chondroitin AC/alginate lyase"/>
    <property type="match status" value="1"/>
</dbReference>
<evidence type="ECO:0000256" key="6">
    <source>
        <dbReference type="PIRSR" id="PIRSR034515-1"/>
    </source>
</evidence>
<dbReference type="Gene3D" id="2.70.98.10">
    <property type="match status" value="1"/>
</dbReference>
<comment type="similarity">
    <text evidence="2">Belongs to the polysaccharide lyase 8 family.</text>
</comment>
<dbReference type="Pfam" id="PF09093">
    <property type="entry name" value="Lyase_catalyt"/>
    <property type="match status" value="1"/>
</dbReference>
<feature type="binding site" evidence="8">
    <location>
        <position position="174"/>
    </location>
    <ligand>
        <name>Ca(2+)</name>
        <dbReference type="ChEBI" id="CHEBI:29108"/>
    </ligand>
</feature>
<feature type="active site" description="Proton donor" evidence="6">
    <location>
        <position position="473"/>
    </location>
</feature>
<dbReference type="PIRSF" id="PIRSF034515">
    <property type="entry name" value="Chondroitinase"/>
    <property type="match status" value="1"/>
</dbReference>
<dbReference type="InterPro" id="IPR003159">
    <property type="entry name" value="Lyase_8_central_dom"/>
</dbReference>
<feature type="domain" description="Lyase catalytic" evidence="12">
    <location>
        <begin position="222"/>
        <end position="568"/>
    </location>
</feature>
<dbReference type="InterPro" id="IPR008929">
    <property type="entry name" value="Chondroitin_lyas"/>
</dbReference>
<organism evidence="13 14">
    <name type="scientific">Candidatus Cryptobacteroides intestinavium</name>
    <dbReference type="NCBI Taxonomy" id="2840766"/>
    <lineage>
        <taxon>Bacteria</taxon>
        <taxon>Pseudomonadati</taxon>
        <taxon>Bacteroidota</taxon>
        <taxon>Bacteroidia</taxon>
        <taxon>Bacteroidales</taxon>
        <taxon>Candidatus Cryptobacteroides</taxon>
    </lineage>
</organism>
<dbReference type="InterPro" id="IPR039174">
    <property type="entry name" value="Chondroitin_ABC_lyase"/>
</dbReference>
<evidence type="ECO:0000256" key="4">
    <source>
        <dbReference type="ARBA" id="ARBA00022837"/>
    </source>
</evidence>
<feature type="site" description="Important for catalytic activity against all substrates" evidence="7">
    <location>
        <position position="185"/>
    </location>
</feature>
<feature type="domain" description="Polysaccharide lyase family 8 central" evidence="10">
    <location>
        <begin position="598"/>
        <end position="819"/>
    </location>
</feature>
<dbReference type="Pfam" id="PF09092">
    <property type="entry name" value="Lyase_N"/>
    <property type="match status" value="1"/>
</dbReference>
<dbReference type="GO" id="GO:0034000">
    <property type="term" value="F:chondroitin-sulfate-ABC endolyase activity"/>
    <property type="evidence" value="ECO:0007669"/>
    <property type="project" value="InterPro"/>
</dbReference>
<evidence type="ECO:0000313" key="14">
    <source>
        <dbReference type="Proteomes" id="UP000823661"/>
    </source>
</evidence>
<dbReference type="InterPro" id="IPR015177">
    <property type="entry name" value="Lyase_catalyt"/>
</dbReference>
<dbReference type="PANTHER" id="PTHR37322">
    <property type="match status" value="1"/>
</dbReference>
<feature type="signal peptide" evidence="9">
    <location>
        <begin position="1"/>
        <end position="21"/>
    </location>
</feature>
<dbReference type="GO" id="GO:0046872">
    <property type="term" value="F:metal ion binding"/>
    <property type="evidence" value="ECO:0007669"/>
    <property type="project" value="UniProtKB-KW"/>
</dbReference>
<evidence type="ECO:0000256" key="7">
    <source>
        <dbReference type="PIRSR" id="PIRSR034515-2"/>
    </source>
</evidence>